<dbReference type="PRINTS" id="PR00111">
    <property type="entry name" value="ABHYDROLASE"/>
</dbReference>
<keyword evidence="6" id="KW-1185">Reference proteome</keyword>
<dbReference type="InterPro" id="IPR002410">
    <property type="entry name" value="Peptidase_S33"/>
</dbReference>
<proteinExistence type="inferred from homology"/>
<dbReference type="PANTHER" id="PTHR43798:SF33">
    <property type="entry name" value="HYDROLASE, PUTATIVE (AFU_ORTHOLOGUE AFUA_2G14860)-RELATED"/>
    <property type="match status" value="1"/>
</dbReference>
<dbReference type="OrthoDB" id="9796770at2"/>
<dbReference type="InterPro" id="IPR000073">
    <property type="entry name" value="AB_hydrolase_1"/>
</dbReference>
<dbReference type="SUPFAM" id="SSF53474">
    <property type="entry name" value="alpha/beta-Hydrolases"/>
    <property type="match status" value="1"/>
</dbReference>
<comment type="similarity">
    <text evidence="1">Belongs to the peptidase S33 family.</text>
</comment>
<keyword evidence="3" id="KW-0732">Signal</keyword>
<evidence type="ECO:0000313" key="5">
    <source>
        <dbReference type="EMBL" id="OQP42946.1"/>
    </source>
</evidence>
<name>A0A1V9EA15_9BACT</name>
<dbReference type="PANTHER" id="PTHR43798">
    <property type="entry name" value="MONOACYLGLYCEROL LIPASE"/>
    <property type="match status" value="1"/>
</dbReference>
<dbReference type="GO" id="GO:0006508">
    <property type="term" value="P:proteolysis"/>
    <property type="evidence" value="ECO:0007669"/>
    <property type="project" value="InterPro"/>
</dbReference>
<dbReference type="Pfam" id="PF00561">
    <property type="entry name" value="Abhydrolase_1"/>
    <property type="match status" value="1"/>
</dbReference>
<gene>
    <name evidence="5" type="ORF">A4H97_12400</name>
</gene>
<protein>
    <recommendedName>
        <fullName evidence="4">AB hydrolase-1 domain-containing protein</fullName>
    </recommendedName>
</protein>
<dbReference type="InterPro" id="IPR029058">
    <property type="entry name" value="AB_hydrolase_fold"/>
</dbReference>
<dbReference type="AlphaFoldDB" id="A0A1V9EA15"/>
<feature type="signal peptide" evidence="3">
    <location>
        <begin position="1"/>
        <end position="19"/>
    </location>
</feature>
<reference evidence="6" key="1">
    <citation type="submission" date="2016-04" db="EMBL/GenBank/DDBJ databases">
        <authorList>
            <person name="Chen L."/>
            <person name="Zhuang W."/>
            <person name="Wang G."/>
        </authorList>
    </citation>
    <scope>NUCLEOTIDE SEQUENCE [LARGE SCALE GENOMIC DNA]</scope>
    <source>
        <strain evidence="6">17621</strain>
    </source>
</reference>
<evidence type="ECO:0000256" key="1">
    <source>
        <dbReference type="ARBA" id="ARBA00010088"/>
    </source>
</evidence>
<keyword evidence="2" id="KW-0378">Hydrolase</keyword>
<dbReference type="STRING" id="354355.SAMN05660816_03148"/>
<dbReference type="RefSeq" id="WP_081203358.1">
    <property type="nucleotide sequence ID" value="NZ_FOCZ01000005.1"/>
</dbReference>
<comment type="caution">
    <text evidence="5">The sequence shown here is derived from an EMBL/GenBank/DDBJ whole genome shotgun (WGS) entry which is preliminary data.</text>
</comment>
<feature type="domain" description="AB hydrolase-1" evidence="4">
    <location>
        <begin position="44"/>
        <end position="283"/>
    </location>
</feature>
<dbReference type="GO" id="GO:0016020">
    <property type="term" value="C:membrane"/>
    <property type="evidence" value="ECO:0007669"/>
    <property type="project" value="TreeGrafter"/>
</dbReference>
<organism evidence="5 6">
    <name type="scientific">Niastella yeongjuensis</name>
    <dbReference type="NCBI Taxonomy" id="354355"/>
    <lineage>
        <taxon>Bacteria</taxon>
        <taxon>Pseudomonadati</taxon>
        <taxon>Bacteroidota</taxon>
        <taxon>Chitinophagia</taxon>
        <taxon>Chitinophagales</taxon>
        <taxon>Chitinophagaceae</taxon>
        <taxon>Niastella</taxon>
    </lineage>
</organism>
<accession>A0A1V9EA15</accession>
<dbReference type="EMBL" id="LVXG01000056">
    <property type="protein sequence ID" value="OQP42946.1"/>
    <property type="molecule type" value="Genomic_DNA"/>
</dbReference>
<dbReference type="GO" id="GO:0008233">
    <property type="term" value="F:peptidase activity"/>
    <property type="evidence" value="ECO:0007669"/>
    <property type="project" value="InterPro"/>
</dbReference>
<sequence>MRKPWFLICLLSFSFTELLAQKSYFITTPDKIKLYINEYGTGKPVVMLAGGPGINPGYLQPICHKMTGYRFIVPDQRGTGRSVMNNMDSLNLVVDKYVEDLEAVRVQLKLPKLTICGHSWGGMLAYAYAAKYPDKVERLVLLGPGGITPRFFAYFYSNINFRLHQEDRDEASHAVAGDLVAELKAIWPGYFFSRERALASKQLLDSSLANKGASKIDQVTTGNYNATTIARLNGLHNYKSPLYIIQGRQDPVGESTVYETAELVKQSKFSFIENCGHLPWLEEEKEASEFYELLDYSLKN</sequence>
<evidence type="ECO:0000259" key="4">
    <source>
        <dbReference type="Pfam" id="PF00561"/>
    </source>
</evidence>
<dbReference type="Proteomes" id="UP000192610">
    <property type="component" value="Unassembled WGS sequence"/>
</dbReference>
<evidence type="ECO:0000256" key="2">
    <source>
        <dbReference type="ARBA" id="ARBA00022801"/>
    </source>
</evidence>
<dbReference type="InterPro" id="IPR050266">
    <property type="entry name" value="AB_hydrolase_sf"/>
</dbReference>
<evidence type="ECO:0000313" key="6">
    <source>
        <dbReference type="Proteomes" id="UP000192610"/>
    </source>
</evidence>
<evidence type="ECO:0000256" key="3">
    <source>
        <dbReference type="SAM" id="SignalP"/>
    </source>
</evidence>
<dbReference type="PRINTS" id="PR00793">
    <property type="entry name" value="PROAMNOPTASE"/>
</dbReference>
<feature type="chain" id="PRO_5010694226" description="AB hydrolase-1 domain-containing protein" evidence="3">
    <location>
        <begin position="20"/>
        <end position="300"/>
    </location>
</feature>
<dbReference type="Gene3D" id="3.40.50.1820">
    <property type="entry name" value="alpha/beta hydrolase"/>
    <property type="match status" value="1"/>
</dbReference>